<sequence length="145" mass="16731">MTSSVLPAEFSRLVLFFLLFHSYLYPECWPDSASGRPDLLDRSINYRNFGSLLSMHLALAAYKVPYTISWYLNVRTAGNNEGSNMKRRCLWLIALFSSFCVNVRLHLNFTYCRMINCVFQMPGGEIKMENRPNASVETSGFRVCY</sequence>
<feature type="chain" id="PRO_5006869257" description="Secreted protein" evidence="1">
    <location>
        <begin position="36"/>
        <end position="145"/>
    </location>
</feature>
<proteinExistence type="predicted"/>
<accession>A0A0V0TME5</accession>
<reference evidence="2 3" key="1">
    <citation type="submission" date="2015-01" db="EMBL/GenBank/DDBJ databases">
        <title>Evolution of Trichinella species and genotypes.</title>
        <authorList>
            <person name="Korhonen P.K."/>
            <person name="Edoardo P."/>
            <person name="Giuseppe L.R."/>
            <person name="Gasser R.B."/>
        </authorList>
    </citation>
    <scope>NUCLEOTIDE SEQUENCE [LARGE SCALE GENOMIC DNA]</scope>
    <source>
        <strain evidence="2">ISS417</strain>
    </source>
</reference>
<evidence type="ECO:0008006" key="4">
    <source>
        <dbReference type="Google" id="ProtNLM"/>
    </source>
</evidence>
<evidence type="ECO:0000313" key="2">
    <source>
        <dbReference type="EMBL" id="KRX40155.1"/>
    </source>
</evidence>
<keyword evidence="3" id="KW-1185">Reference proteome</keyword>
<feature type="signal peptide" evidence="1">
    <location>
        <begin position="1"/>
        <end position="35"/>
    </location>
</feature>
<name>A0A0V0TME5_9BILA</name>
<comment type="caution">
    <text evidence="2">The sequence shown here is derived from an EMBL/GenBank/DDBJ whole genome shotgun (WGS) entry which is preliminary data.</text>
</comment>
<organism evidence="2 3">
    <name type="scientific">Trichinella murrelli</name>
    <dbReference type="NCBI Taxonomy" id="144512"/>
    <lineage>
        <taxon>Eukaryota</taxon>
        <taxon>Metazoa</taxon>
        <taxon>Ecdysozoa</taxon>
        <taxon>Nematoda</taxon>
        <taxon>Enoplea</taxon>
        <taxon>Dorylaimia</taxon>
        <taxon>Trichinellida</taxon>
        <taxon>Trichinellidae</taxon>
        <taxon>Trichinella</taxon>
    </lineage>
</organism>
<dbReference type="EMBL" id="JYDJ01000208">
    <property type="protein sequence ID" value="KRX40155.1"/>
    <property type="molecule type" value="Genomic_DNA"/>
</dbReference>
<dbReference type="OrthoDB" id="10277619at2759"/>
<gene>
    <name evidence="2" type="ORF">T05_3797</name>
</gene>
<dbReference type="Proteomes" id="UP000055048">
    <property type="component" value="Unassembled WGS sequence"/>
</dbReference>
<keyword evidence="1" id="KW-0732">Signal</keyword>
<evidence type="ECO:0000256" key="1">
    <source>
        <dbReference type="SAM" id="SignalP"/>
    </source>
</evidence>
<protein>
    <recommendedName>
        <fullName evidence="4">Secreted protein</fullName>
    </recommendedName>
</protein>
<evidence type="ECO:0000313" key="3">
    <source>
        <dbReference type="Proteomes" id="UP000055048"/>
    </source>
</evidence>
<dbReference type="AlphaFoldDB" id="A0A0V0TME5"/>